<evidence type="ECO:0000256" key="1">
    <source>
        <dbReference type="SAM" id="Phobius"/>
    </source>
</evidence>
<feature type="transmembrane region" description="Helical" evidence="1">
    <location>
        <begin position="255"/>
        <end position="283"/>
    </location>
</feature>
<organism evidence="2 3">
    <name type="scientific">Methanonatronarchaeum thermophilum</name>
    <dbReference type="NCBI Taxonomy" id="1927129"/>
    <lineage>
        <taxon>Archaea</taxon>
        <taxon>Methanobacteriati</taxon>
        <taxon>Methanobacteriota</taxon>
        <taxon>Methanonatronarchaeia</taxon>
        <taxon>Methanonatronarchaeales</taxon>
        <taxon>Methanonatronarchaeaceae</taxon>
        <taxon>Methanonatronarchaeum</taxon>
    </lineage>
</organism>
<feature type="transmembrane region" description="Helical" evidence="1">
    <location>
        <begin position="46"/>
        <end position="63"/>
    </location>
</feature>
<keyword evidence="3" id="KW-1185">Reference proteome</keyword>
<protein>
    <submittedName>
        <fullName evidence="2">Uncharacterized protein</fullName>
    </submittedName>
</protein>
<feature type="transmembrane region" description="Helical" evidence="1">
    <location>
        <begin position="117"/>
        <end position="134"/>
    </location>
</feature>
<feature type="transmembrane region" description="Helical" evidence="1">
    <location>
        <begin position="228"/>
        <end position="249"/>
    </location>
</feature>
<gene>
    <name evidence="2" type="ORF">AMET1_0547</name>
</gene>
<feature type="transmembrane region" description="Helical" evidence="1">
    <location>
        <begin position="295"/>
        <end position="314"/>
    </location>
</feature>
<accession>A0A1Y3GHN3</accession>
<feature type="transmembrane region" description="Helical" evidence="1">
    <location>
        <begin position="21"/>
        <end position="40"/>
    </location>
</feature>
<comment type="caution">
    <text evidence="2">The sequence shown here is derived from an EMBL/GenBank/DDBJ whole genome shotgun (WGS) entry which is preliminary data.</text>
</comment>
<dbReference type="EMBL" id="MRZU01000003">
    <property type="protein sequence ID" value="OUJ18896.1"/>
    <property type="molecule type" value="Genomic_DNA"/>
</dbReference>
<keyword evidence="1" id="KW-0472">Membrane</keyword>
<dbReference type="RefSeq" id="WP_086636948.1">
    <property type="nucleotide sequence ID" value="NZ_MRZU01000003.1"/>
</dbReference>
<sequence length="315" mass="36706">MEKSEENKILSDLDRKRGNITQVDFEIAFAALIATLVLSIPHFSGFSNFISVLAVLILLITLLRRMAIVNEEFNSSNFMNYSLILIDLITFASVIYLIWFLSTPISSYFGFNTQNQVLIFILILFYSSPIFFVYEAKFKDFFYNMGILLNRKIQENNEEESISKANRFVLSAVLSAFKISARDSFPEEVQKLINELKKENLKPFPVFLDNPKDFYSLETYKGKNLKKLVIVLLILFSPLLIIVLIWNFIITSFPILGFIILLIILSWPLLLFSNLISFLFLRYGYNDFEEVGVHIFRKWIYYDIFLSGLIIYLIL</sequence>
<evidence type="ECO:0000313" key="3">
    <source>
        <dbReference type="Proteomes" id="UP000195137"/>
    </source>
</evidence>
<name>A0A1Y3GHN3_9EURY</name>
<keyword evidence="1" id="KW-1133">Transmembrane helix</keyword>
<dbReference type="AlphaFoldDB" id="A0A1Y3GHN3"/>
<reference evidence="2 3" key="1">
    <citation type="submission" date="2016-12" db="EMBL/GenBank/DDBJ databases">
        <title>Discovery of methanogenic haloarchaea.</title>
        <authorList>
            <person name="Sorokin D.Y."/>
            <person name="Makarova K.S."/>
            <person name="Abbas B."/>
            <person name="Ferrer M."/>
            <person name="Golyshin P.N."/>
        </authorList>
    </citation>
    <scope>NUCLEOTIDE SEQUENCE [LARGE SCALE GENOMIC DNA]</scope>
    <source>
        <strain evidence="2">AMET1</strain>
    </source>
</reference>
<evidence type="ECO:0000313" key="2">
    <source>
        <dbReference type="EMBL" id="OUJ18896.1"/>
    </source>
</evidence>
<proteinExistence type="predicted"/>
<feature type="transmembrane region" description="Helical" evidence="1">
    <location>
        <begin position="84"/>
        <end position="105"/>
    </location>
</feature>
<dbReference type="Proteomes" id="UP000195137">
    <property type="component" value="Unassembled WGS sequence"/>
</dbReference>
<keyword evidence="1" id="KW-0812">Transmembrane</keyword>